<organism evidence="2 3">
    <name type="scientific">Sipha flava</name>
    <name type="common">yellow sugarcane aphid</name>
    <dbReference type="NCBI Taxonomy" id="143950"/>
    <lineage>
        <taxon>Eukaryota</taxon>
        <taxon>Metazoa</taxon>
        <taxon>Ecdysozoa</taxon>
        <taxon>Arthropoda</taxon>
        <taxon>Hexapoda</taxon>
        <taxon>Insecta</taxon>
        <taxon>Pterygota</taxon>
        <taxon>Neoptera</taxon>
        <taxon>Paraneoptera</taxon>
        <taxon>Hemiptera</taxon>
        <taxon>Sternorrhyncha</taxon>
        <taxon>Aphidomorpha</taxon>
        <taxon>Aphidoidea</taxon>
        <taxon>Aphididae</taxon>
        <taxon>Sipha</taxon>
    </lineage>
</organism>
<dbReference type="Proteomes" id="UP000694846">
    <property type="component" value="Unplaced"/>
</dbReference>
<name>A0A8B8GAC2_9HEMI</name>
<feature type="region of interest" description="Disordered" evidence="1">
    <location>
        <begin position="854"/>
        <end position="925"/>
    </location>
</feature>
<sequence length="950" mass="107254">MNTDMKSSNETNILNVNKENCLTLNEINQNENILNVKTTSEIMYSEMKSSNETNISNVEYEEATTSNKEDNLQFLDNLQHSNNLVDNISKSNHFEKVAITLKTEEHSKFNNQPDNIKIDGFISTNSSCEVQKIFKIKKYNTLYTSLLSIVEESCSEINSNSEKHSIDEKKHSHEEVTTSVLQMKLNDHEPVNPKDGFLIDDSSCKIDATIKQTESYPTEITNTNLTTKESFLENNLEKESTSLNSDNDHYDIEVTTSEPVEQLMLNNQDDFINAKGICIIHESSDLRLEKNKEDNKHLTDEVSTSISEQQFMLPFNDKNLENIPVDEISSCEVYKTSNVKKNYSSGSNENFVTEDLYPIKKQDDKRYSKNVKSNQNDVEVTTTKSEEHLQLNIQQEFANSKDSFDSVESIGEVHSNSKLKTTNPSNTSVLLITTDTSHSEMNLTDERHSTDVENDNFEDGETISVQGEQFNLNDIQDFIKTDSSVNDESSYDALNNSNFKNCNPSTKNVIIGTDGVMIDNLNEEVTTSISEEQLMLENEDIFVDSRSTSVHNKPTYEEYNDLNLKKCNSLETTNTNITIEEPYPKTYLEDDRCSIEVENNYFEEEVTTSSKPEEHSIMEGQQQDFNNSKDFSIGESNGDKSCCVLNRILGLYNNGPCRISSVTAIVTPMPDHEKNLDSNERDTINETNSSGNTSLIVRTELLNNDQISNNCEKNSTHNENTNGPNSKFCIKLENVIDPENNTFNKPDCGLSGTSKLKPNNNMSRNVSLIVTTAAPSKTNNLDDAERNSNDEEKKKRKKSNVSIKLENETGEHPFIISEGSLVDKSINSGIASSSTSVGVKNKIIKNYEKEGGFNNKKLKASSSKSTTESYNKNKNQNHKENDHIEKISSFTSTFKKKTNNHKEKNKGDDSIKKSHKKHKKNKSKDVDISFGDLDISVAENQFSELSLFSF</sequence>
<gene>
    <name evidence="3" type="primary">LOC112690374</name>
</gene>
<dbReference type="GeneID" id="112690374"/>
<feature type="compositionally biased region" description="Low complexity" evidence="1">
    <location>
        <begin position="860"/>
        <end position="874"/>
    </location>
</feature>
<feature type="compositionally biased region" description="Basic and acidic residues" evidence="1">
    <location>
        <begin position="877"/>
        <end position="886"/>
    </location>
</feature>
<feature type="region of interest" description="Disordered" evidence="1">
    <location>
        <begin position="670"/>
        <end position="695"/>
    </location>
</feature>
<dbReference type="AlphaFoldDB" id="A0A8B8GAC2"/>
<keyword evidence="2" id="KW-1185">Reference proteome</keyword>
<protein>
    <submittedName>
        <fullName evidence="3">GATA zinc finger domain-containing protein 14-like isoform X1</fullName>
    </submittedName>
</protein>
<evidence type="ECO:0000313" key="3">
    <source>
        <dbReference type="RefSeq" id="XP_025420164.1"/>
    </source>
</evidence>
<accession>A0A8B8GAC2</accession>
<feature type="compositionally biased region" description="Basic and acidic residues" evidence="1">
    <location>
        <begin position="900"/>
        <end position="912"/>
    </location>
</feature>
<feature type="region of interest" description="Disordered" evidence="1">
    <location>
        <begin position="606"/>
        <end position="627"/>
    </location>
</feature>
<reference evidence="3" key="1">
    <citation type="submission" date="2025-08" db="UniProtKB">
        <authorList>
            <consortium name="RefSeq"/>
        </authorList>
    </citation>
    <scope>IDENTIFICATION</scope>
    <source>
        <tissue evidence="3">Whole body</tissue>
    </source>
</reference>
<feature type="compositionally biased region" description="Basic and acidic residues" evidence="1">
    <location>
        <begin position="783"/>
        <end position="793"/>
    </location>
</feature>
<feature type="compositionally biased region" description="Basic residues" evidence="1">
    <location>
        <begin position="913"/>
        <end position="922"/>
    </location>
</feature>
<dbReference type="RefSeq" id="XP_025420164.1">
    <property type="nucleotide sequence ID" value="XM_025564379.1"/>
</dbReference>
<feature type="region of interest" description="Disordered" evidence="1">
    <location>
        <begin position="773"/>
        <end position="805"/>
    </location>
</feature>
<feature type="compositionally biased region" description="Polar residues" evidence="1">
    <location>
        <begin position="685"/>
        <end position="695"/>
    </location>
</feature>
<feature type="compositionally biased region" description="Basic and acidic residues" evidence="1">
    <location>
        <begin position="670"/>
        <end position="684"/>
    </location>
</feature>
<proteinExistence type="predicted"/>
<dbReference type="OrthoDB" id="10656581at2759"/>
<evidence type="ECO:0000313" key="2">
    <source>
        <dbReference type="Proteomes" id="UP000694846"/>
    </source>
</evidence>
<evidence type="ECO:0000256" key="1">
    <source>
        <dbReference type="SAM" id="MobiDB-lite"/>
    </source>
</evidence>